<sequence>MGTCADMCHIAKNDKDENFHLNCHRIRESGPSHEGHSGGLVQILLVQYFRTIDEFVKRCHEIENLRRHFTRTRFQRQPNVSAVLAETDVGDIRSIIREIVRDEFEKFLPEMQYYTNGEPE</sequence>
<dbReference type="EMBL" id="BGPR01041482">
    <property type="protein sequence ID" value="GBO17749.1"/>
    <property type="molecule type" value="Genomic_DNA"/>
</dbReference>
<gene>
    <name evidence="1" type="ORF">AVEN_66708_1</name>
</gene>
<evidence type="ECO:0000313" key="2">
    <source>
        <dbReference type="Proteomes" id="UP000499080"/>
    </source>
</evidence>
<reference evidence="1 2" key="1">
    <citation type="journal article" date="2019" name="Sci. Rep.">
        <title>Orb-weaving spider Araneus ventricosus genome elucidates the spidroin gene catalogue.</title>
        <authorList>
            <person name="Kono N."/>
            <person name="Nakamura H."/>
            <person name="Ohtoshi R."/>
            <person name="Moran D.A.P."/>
            <person name="Shinohara A."/>
            <person name="Yoshida Y."/>
            <person name="Fujiwara M."/>
            <person name="Mori M."/>
            <person name="Tomita M."/>
            <person name="Arakawa K."/>
        </authorList>
    </citation>
    <scope>NUCLEOTIDE SEQUENCE [LARGE SCALE GENOMIC DNA]</scope>
</reference>
<name>A0A4Y2UXK0_ARAVE</name>
<evidence type="ECO:0000313" key="1">
    <source>
        <dbReference type="EMBL" id="GBO17749.1"/>
    </source>
</evidence>
<proteinExistence type="predicted"/>
<accession>A0A4Y2UXK0</accession>
<keyword evidence="2" id="KW-1185">Reference proteome</keyword>
<protein>
    <submittedName>
        <fullName evidence="1">Uncharacterized protein</fullName>
    </submittedName>
</protein>
<organism evidence="1 2">
    <name type="scientific">Araneus ventricosus</name>
    <name type="common">Orbweaver spider</name>
    <name type="synonym">Epeira ventricosa</name>
    <dbReference type="NCBI Taxonomy" id="182803"/>
    <lineage>
        <taxon>Eukaryota</taxon>
        <taxon>Metazoa</taxon>
        <taxon>Ecdysozoa</taxon>
        <taxon>Arthropoda</taxon>
        <taxon>Chelicerata</taxon>
        <taxon>Arachnida</taxon>
        <taxon>Araneae</taxon>
        <taxon>Araneomorphae</taxon>
        <taxon>Entelegynae</taxon>
        <taxon>Araneoidea</taxon>
        <taxon>Araneidae</taxon>
        <taxon>Araneus</taxon>
    </lineage>
</organism>
<dbReference type="OrthoDB" id="6433236at2759"/>
<dbReference type="AlphaFoldDB" id="A0A4Y2UXK0"/>
<comment type="caution">
    <text evidence="1">The sequence shown here is derived from an EMBL/GenBank/DDBJ whole genome shotgun (WGS) entry which is preliminary data.</text>
</comment>
<dbReference type="Proteomes" id="UP000499080">
    <property type="component" value="Unassembled WGS sequence"/>
</dbReference>